<keyword evidence="3" id="KW-0812">Transmembrane</keyword>
<feature type="non-terminal residue" evidence="7">
    <location>
        <position position="513"/>
    </location>
</feature>
<feature type="compositionally biased region" description="Basic and acidic residues" evidence="6">
    <location>
        <begin position="52"/>
        <end position="62"/>
    </location>
</feature>
<proteinExistence type="inferred from homology"/>
<evidence type="ECO:0000256" key="5">
    <source>
        <dbReference type="ARBA" id="ARBA00023136"/>
    </source>
</evidence>
<evidence type="ECO:0000256" key="4">
    <source>
        <dbReference type="ARBA" id="ARBA00022989"/>
    </source>
</evidence>
<feature type="region of interest" description="Disordered" evidence="6">
    <location>
        <begin position="1"/>
        <end position="66"/>
    </location>
</feature>
<evidence type="ECO:0000313" key="8">
    <source>
        <dbReference type="Proteomes" id="UP000789570"/>
    </source>
</evidence>
<evidence type="ECO:0000256" key="2">
    <source>
        <dbReference type="ARBA" id="ARBA00009765"/>
    </source>
</evidence>
<dbReference type="InterPro" id="IPR044089">
    <property type="entry name" value="Alr1-like"/>
</dbReference>
<keyword evidence="4" id="KW-1133">Transmembrane helix</keyword>
<comment type="subcellular location">
    <subcellularLocation>
        <location evidence="1">Membrane</location>
        <topology evidence="1">Multi-pass membrane protein</topology>
    </subcellularLocation>
</comment>
<dbReference type="InterPro" id="IPR045863">
    <property type="entry name" value="CorA_TM1_TM2"/>
</dbReference>
<reference evidence="7" key="1">
    <citation type="submission" date="2021-06" db="EMBL/GenBank/DDBJ databases">
        <authorList>
            <person name="Kallberg Y."/>
            <person name="Tangrot J."/>
            <person name="Rosling A."/>
        </authorList>
    </citation>
    <scope>NUCLEOTIDE SEQUENCE</scope>
    <source>
        <strain evidence="7">UK204</strain>
    </source>
</reference>
<feature type="non-terminal residue" evidence="7">
    <location>
        <position position="1"/>
    </location>
</feature>
<accession>A0A9N9FAJ7</accession>
<dbReference type="Gene3D" id="1.20.58.340">
    <property type="entry name" value="Magnesium transport protein CorA, transmembrane region"/>
    <property type="match status" value="2"/>
</dbReference>
<dbReference type="EMBL" id="CAJVPQ010000937">
    <property type="protein sequence ID" value="CAG8521163.1"/>
    <property type="molecule type" value="Genomic_DNA"/>
</dbReference>
<dbReference type="Pfam" id="PF01544">
    <property type="entry name" value="CorA"/>
    <property type="match status" value="1"/>
</dbReference>
<dbReference type="PANTHER" id="PTHR21535">
    <property type="entry name" value="MAGNESIUM AND COBALT TRANSPORT PROTEIN/MITOCHONDRIAL IMPORT INNER MEMBRANE TRANSLOCASE SUBUNIT TIM8"/>
    <property type="match status" value="1"/>
</dbReference>
<dbReference type="OrthoDB" id="29879at2759"/>
<keyword evidence="8" id="KW-1185">Reference proteome</keyword>
<dbReference type="InterPro" id="IPR045861">
    <property type="entry name" value="CorA_cytoplasmic_dom"/>
</dbReference>
<dbReference type="GO" id="GO:0010961">
    <property type="term" value="P:intracellular magnesium ion homeostasis"/>
    <property type="evidence" value="ECO:0007669"/>
    <property type="project" value="TreeGrafter"/>
</dbReference>
<protein>
    <submittedName>
        <fullName evidence="7">17117_t:CDS:1</fullName>
    </submittedName>
</protein>
<dbReference type="InterPro" id="IPR002523">
    <property type="entry name" value="MgTranspt_CorA/ZnTranspt_ZntB"/>
</dbReference>
<dbReference type="SUPFAM" id="SSF144083">
    <property type="entry name" value="Magnesium transport protein CorA, transmembrane region"/>
    <property type="match status" value="1"/>
</dbReference>
<dbReference type="CDD" id="cd12829">
    <property type="entry name" value="Alr1p-like"/>
    <property type="match status" value="1"/>
</dbReference>
<dbReference type="GO" id="GO:0015095">
    <property type="term" value="F:magnesium ion transmembrane transporter activity"/>
    <property type="evidence" value="ECO:0007669"/>
    <property type="project" value="InterPro"/>
</dbReference>
<dbReference type="Proteomes" id="UP000789570">
    <property type="component" value="Unassembled WGS sequence"/>
</dbReference>
<gene>
    <name evidence="7" type="ORF">FCALED_LOCUS4706</name>
</gene>
<evidence type="ECO:0000313" key="7">
    <source>
        <dbReference type="EMBL" id="CAG8521163.1"/>
    </source>
</evidence>
<evidence type="ECO:0000256" key="3">
    <source>
        <dbReference type="ARBA" id="ARBA00022692"/>
    </source>
</evidence>
<evidence type="ECO:0000256" key="6">
    <source>
        <dbReference type="SAM" id="MobiDB-lite"/>
    </source>
</evidence>
<dbReference type="PANTHER" id="PTHR21535:SF51">
    <property type="entry name" value="MANGANESE RESISTANCE PROTEIN MNR2"/>
    <property type="match status" value="1"/>
</dbReference>
<dbReference type="SUPFAM" id="SSF143865">
    <property type="entry name" value="CorA soluble domain-like"/>
    <property type="match status" value="1"/>
</dbReference>
<sequence>MSGIDQNNNNSTPPTLPTKKSENIPPPPSPSQQSQNEKEKHVEESTPNSSTKSDENSNDKPKLRLSTPIHDFVVDIAANNENGDDEESFLGDHTTSYNLTRKLSNAKEDVCYPLRIAKSDGFDYEALEEYIRGEKLLNKNDKDRCLSPVESEPRKLSLRRVSEFSERIKNFNEIREDYRFVFYSVASGTIKAKSLAEISPEGKTMTELLKQGTFWLDVLAPTDSEMRILSSIFHIHPLTMEDIETEESREKCEVFKNYYFISFKSHDNNVNTAEVEPVNMYNVVMREGILSVNWINYAIMDDITDYFAPLIHKVEFESDAIDQLVMVLKNSERQDMLVRIGLCRKMVTMLSKMLGTKVDVIKGLIKRCDDKLLVNDSDKNGPGDVSLYLGDIQDHIITMLQNLNHYETMLSRAHSNYLAQISIEITQLSNKTNEVLNRMTIFGTILLPMNVITGLFGMNVQVPGQDVESVKGWIDVIDVIAKIYLNSKKMIFGEVMIMKVWMNSEQLIIYFNH</sequence>
<comment type="similarity">
    <text evidence="2">Belongs to the CorA metal ion transporter (MIT) (TC 1.A.35) family.</text>
</comment>
<dbReference type="GO" id="GO:0016020">
    <property type="term" value="C:membrane"/>
    <property type="evidence" value="ECO:0007669"/>
    <property type="project" value="UniProtKB-SubCell"/>
</dbReference>
<dbReference type="AlphaFoldDB" id="A0A9N9FAJ7"/>
<keyword evidence="5" id="KW-0472">Membrane</keyword>
<comment type="caution">
    <text evidence="7">The sequence shown here is derived from an EMBL/GenBank/DDBJ whole genome shotgun (WGS) entry which is preliminary data.</text>
</comment>
<organism evidence="7 8">
    <name type="scientific">Funneliformis caledonium</name>
    <dbReference type="NCBI Taxonomy" id="1117310"/>
    <lineage>
        <taxon>Eukaryota</taxon>
        <taxon>Fungi</taxon>
        <taxon>Fungi incertae sedis</taxon>
        <taxon>Mucoromycota</taxon>
        <taxon>Glomeromycotina</taxon>
        <taxon>Glomeromycetes</taxon>
        <taxon>Glomerales</taxon>
        <taxon>Glomeraceae</taxon>
        <taxon>Funneliformis</taxon>
    </lineage>
</organism>
<name>A0A9N9FAJ7_9GLOM</name>
<evidence type="ECO:0000256" key="1">
    <source>
        <dbReference type="ARBA" id="ARBA00004141"/>
    </source>
</evidence>